<evidence type="ECO:0000256" key="1">
    <source>
        <dbReference type="ARBA" id="ARBA00009477"/>
    </source>
</evidence>
<keyword evidence="2" id="KW-0175">Coiled coil</keyword>
<evidence type="ECO:0000259" key="4">
    <source>
        <dbReference type="Pfam" id="PF25963"/>
    </source>
</evidence>
<dbReference type="EMBL" id="AMRG01000003">
    <property type="protein sequence ID" value="EKE85421.1"/>
    <property type="molecule type" value="Genomic_DNA"/>
</dbReference>
<sequence>MSADQQFARWVRIAMAGFILLFGYFLLADSAIPLTPQAMVTRVVTQVAPQVSGPVSEVPVQNNQDVEVGDTLFRLDPQPYRLAVQQAELALQQARRQNQQLDAQVQAAEAALAAAQVKADEQQREAKRINGLYADGSASQQQLDQAQSLAQAARADVRAAQASVAGLQVQRGERDDEQNLRLQQAQNALAQAQLNLAYTQVKAEHAGQVSNLQLRPGAYARAGTPVMALVANDIDIVADFREKNLRQVQPGQRALLVFDSQPGVVYEAEVSSIDAGVGAGQLSANGSLANPVQSNRWVRDAQRLRVHLTLQQAPQTRLAAGSKATVQLVPDNGLLAALASAQIHVMGWLHYIY</sequence>
<organism evidence="5 6">
    <name type="scientific">Idiomarina xiamenensis 10-D-4</name>
    <dbReference type="NCBI Taxonomy" id="740709"/>
    <lineage>
        <taxon>Bacteria</taxon>
        <taxon>Pseudomonadati</taxon>
        <taxon>Pseudomonadota</taxon>
        <taxon>Gammaproteobacteria</taxon>
        <taxon>Alteromonadales</taxon>
        <taxon>Idiomarinaceae</taxon>
        <taxon>Idiomarina</taxon>
    </lineage>
</organism>
<name>K2JPI2_9GAMM</name>
<evidence type="ECO:0000259" key="3">
    <source>
        <dbReference type="Pfam" id="PF25917"/>
    </source>
</evidence>
<dbReference type="PATRIC" id="fig|740709.3.peg.748"/>
<dbReference type="InterPro" id="IPR058625">
    <property type="entry name" value="MdtA-like_BSH"/>
</dbReference>
<dbReference type="InterPro" id="IPR058634">
    <property type="entry name" value="AaeA-lik-b-barrel"/>
</dbReference>
<dbReference type="InterPro" id="IPR050739">
    <property type="entry name" value="MFP"/>
</dbReference>
<evidence type="ECO:0000313" key="6">
    <source>
        <dbReference type="Proteomes" id="UP000014115"/>
    </source>
</evidence>
<evidence type="ECO:0000313" key="5">
    <source>
        <dbReference type="EMBL" id="EKE85421.1"/>
    </source>
</evidence>
<comment type="caution">
    <text evidence="5">The sequence shown here is derived from an EMBL/GenBank/DDBJ whole genome shotgun (WGS) entry which is preliminary data.</text>
</comment>
<feature type="domain" description="Multidrug resistance protein MdtA-like barrel-sandwich hybrid" evidence="3">
    <location>
        <begin position="45"/>
        <end position="230"/>
    </location>
</feature>
<dbReference type="Gene3D" id="2.40.30.170">
    <property type="match status" value="1"/>
</dbReference>
<gene>
    <name evidence="5" type="ORF">A10D4_03715</name>
</gene>
<proteinExistence type="inferred from homology"/>
<dbReference type="Gene3D" id="2.40.50.100">
    <property type="match status" value="1"/>
</dbReference>
<dbReference type="AlphaFoldDB" id="K2JPI2"/>
<dbReference type="PANTHER" id="PTHR30386">
    <property type="entry name" value="MEMBRANE FUSION SUBUNIT OF EMRAB-TOLC MULTIDRUG EFFLUX PUMP"/>
    <property type="match status" value="1"/>
</dbReference>
<keyword evidence="6" id="KW-1185">Reference proteome</keyword>
<dbReference type="STRING" id="740709.A10D4_03715"/>
<dbReference type="RefSeq" id="WP_008487816.1">
    <property type="nucleotide sequence ID" value="NZ_AMRG01000003.1"/>
</dbReference>
<dbReference type="Pfam" id="PF25963">
    <property type="entry name" value="Beta-barrel_AAEA"/>
    <property type="match status" value="1"/>
</dbReference>
<dbReference type="SUPFAM" id="SSF111369">
    <property type="entry name" value="HlyD-like secretion proteins"/>
    <property type="match status" value="2"/>
</dbReference>
<protein>
    <submittedName>
        <fullName evidence="5">HlyD family multidrug efflux protein</fullName>
    </submittedName>
</protein>
<accession>K2JPI2</accession>
<feature type="domain" description="p-hydroxybenzoic acid efflux pump subunit AaeA-like beta-barrel" evidence="4">
    <location>
        <begin position="236"/>
        <end position="327"/>
    </location>
</feature>
<comment type="similarity">
    <text evidence="1">Belongs to the membrane fusion protein (MFP) (TC 8.A.1) family.</text>
</comment>
<dbReference type="Pfam" id="PF25917">
    <property type="entry name" value="BSH_RND"/>
    <property type="match status" value="1"/>
</dbReference>
<evidence type="ECO:0000256" key="2">
    <source>
        <dbReference type="SAM" id="Coils"/>
    </source>
</evidence>
<reference evidence="5 6" key="1">
    <citation type="journal article" date="2012" name="J. Bacteriol.">
        <title>Genome Sequence of Idiomarina xiamenensis Type Strain 10-D-4.</title>
        <authorList>
            <person name="Lai Q."/>
            <person name="Wang L."/>
            <person name="Wang W."/>
            <person name="Shao Z."/>
        </authorList>
    </citation>
    <scope>NUCLEOTIDE SEQUENCE [LARGE SCALE GENOMIC DNA]</scope>
    <source>
        <strain evidence="5 6">10-D-4</strain>
    </source>
</reference>
<dbReference type="Gene3D" id="1.10.287.470">
    <property type="entry name" value="Helix hairpin bin"/>
    <property type="match status" value="2"/>
</dbReference>
<dbReference type="Proteomes" id="UP000014115">
    <property type="component" value="Unassembled WGS sequence"/>
</dbReference>
<dbReference type="eggNOG" id="COG1566">
    <property type="taxonomic scope" value="Bacteria"/>
</dbReference>
<feature type="coiled-coil region" evidence="2">
    <location>
        <begin position="84"/>
        <end position="202"/>
    </location>
</feature>
<dbReference type="OrthoDB" id="8958519at2"/>